<sequence>MFNCPLKNDLQVSFQFLIPIFKHDCKKKCKRISSTGSLISFQKGLFVFSEMMSIIMSRSGELVSALFPLIQHHGSSIETEPPGLRPSYYHLLPSRRGPSPIMPLPLPMLSPVVGESKSGTLGNGIPRCGTARSGETKCVV</sequence>
<keyword evidence="2" id="KW-1185">Reference proteome</keyword>
<evidence type="ECO:0000313" key="1">
    <source>
        <dbReference type="EMBL" id="GKU87625.1"/>
    </source>
</evidence>
<name>A0AAV5HRI7_9ROSI</name>
<reference evidence="1 2" key="1">
    <citation type="journal article" date="2021" name="Commun. Biol.">
        <title>The genome of Shorea leprosula (Dipterocarpaceae) highlights the ecological relevance of drought in aseasonal tropical rainforests.</title>
        <authorList>
            <person name="Ng K.K.S."/>
            <person name="Kobayashi M.J."/>
            <person name="Fawcett J.A."/>
            <person name="Hatakeyama M."/>
            <person name="Paape T."/>
            <person name="Ng C.H."/>
            <person name="Ang C.C."/>
            <person name="Tnah L.H."/>
            <person name="Lee C.T."/>
            <person name="Nishiyama T."/>
            <person name="Sese J."/>
            <person name="O'Brien M.J."/>
            <person name="Copetti D."/>
            <person name="Mohd Noor M.I."/>
            <person name="Ong R.C."/>
            <person name="Putra M."/>
            <person name="Sireger I.Z."/>
            <person name="Indrioko S."/>
            <person name="Kosugi Y."/>
            <person name="Izuno A."/>
            <person name="Isagi Y."/>
            <person name="Lee S.L."/>
            <person name="Shimizu K.K."/>
        </authorList>
    </citation>
    <scope>NUCLEOTIDE SEQUENCE [LARGE SCALE GENOMIC DNA]</scope>
    <source>
        <strain evidence="1">214</strain>
    </source>
</reference>
<accession>A0AAV5HRI7</accession>
<gene>
    <name evidence="1" type="ORF">SLEP1_g1993</name>
</gene>
<dbReference type="Proteomes" id="UP001054252">
    <property type="component" value="Unassembled WGS sequence"/>
</dbReference>
<dbReference type="AlphaFoldDB" id="A0AAV5HRI7"/>
<dbReference type="EMBL" id="BPVZ01000002">
    <property type="protein sequence ID" value="GKU87625.1"/>
    <property type="molecule type" value="Genomic_DNA"/>
</dbReference>
<protein>
    <submittedName>
        <fullName evidence="1">Uncharacterized protein</fullName>
    </submittedName>
</protein>
<organism evidence="1 2">
    <name type="scientific">Rubroshorea leprosula</name>
    <dbReference type="NCBI Taxonomy" id="152421"/>
    <lineage>
        <taxon>Eukaryota</taxon>
        <taxon>Viridiplantae</taxon>
        <taxon>Streptophyta</taxon>
        <taxon>Embryophyta</taxon>
        <taxon>Tracheophyta</taxon>
        <taxon>Spermatophyta</taxon>
        <taxon>Magnoliopsida</taxon>
        <taxon>eudicotyledons</taxon>
        <taxon>Gunneridae</taxon>
        <taxon>Pentapetalae</taxon>
        <taxon>rosids</taxon>
        <taxon>malvids</taxon>
        <taxon>Malvales</taxon>
        <taxon>Dipterocarpaceae</taxon>
        <taxon>Rubroshorea</taxon>
    </lineage>
</organism>
<evidence type="ECO:0000313" key="2">
    <source>
        <dbReference type="Proteomes" id="UP001054252"/>
    </source>
</evidence>
<proteinExistence type="predicted"/>
<comment type="caution">
    <text evidence="1">The sequence shown here is derived from an EMBL/GenBank/DDBJ whole genome shotgun (WGS) entry which is preliminary data.</text>
</comment>